<organism evidence="2 3">
    <name type="scientific">Rhodopirellula europaea 6C</name>
    <dbReference type="NCBI Taxonomy" id="1263867"/>
    <lineage>
        <taxon>Bacteria</taxon>
        <taxon>Pseudomonadati</taxon>
        <taxon>Planctomycetota</taxon>
        <taxon>Planctomycetia</taxon>
        <taxon>Pirellulales</taxon>
        <taxon>Pirellulaceae</taxon>
        <taxon>Rhodopirellula</taxon>
    </lineage>
</organism>
<accession>M2AXK5</accession>
<protein>
    <submittedName>
        <fullName evidence="2">Uncharacterized protein</fullName>
    </submittedName>
</protein>
<proteinExistence type="predicted"/>
<reference evidence="2" key="1">
    <citation type="submission" date="2012-11" db="EMBL/GenBank/DDBJ databases">
        <title>Permanent draft genomes of Rhodopirellula europaea strain SH398 and 6C.</title>
        <authorList>
            <person name="Richter M."/>
            <person name="Richter-Heitmann T."/>
            <person name="Frank C."/>
            <person name="Harder J."/>
            <person name="Glockner F.O."/>
        </authorList>
    </citation>
    <scope>NUCLEOTIDE SEQUENCE</scope>
    <source>
        <strain evidence="2">6C</strain>
    </source>
</reference>
<keyword evidence="3" id="KW-1185">Reference proteome</keyword>
<dbReference type="Proteomes" id="UP000011529">
    <property type="component" value="Unassembled WGS sequence"/>
</dbReference>
<dbReference type="EMBL" id="ANMO01000211">
    <property type="protein sequence ID" value="EMB14714.1"/>
    <property type="molecule type" value="Genomic_DNA"/>
</dbReference>
<evidence type="ECO:0000313" key="2">
    <source>
        <dbReference type="EMBL" id="EMB14714.1"/>
    </source>
</evidence>
<dbReference type="PATRIC" id="fig|1263867.3.peg.4848"/>
<evidence type="ECO:0000313" key="3">
    <source>
        <dbReference type="Proteomes" id="UP000011529"/>
    </source>
</evidence>
<name>M2AXK5_9BACT</name>
<sequence>MHERDQTREGRRHSQTTDRLQRLGSLPGIVIEVAGTSRCKIIGPR</sequence>
<comment type="caution">
    <text evidence="2">The sequence shown here is derived from an EMBL/GenBank/DDBJ whole genome shotgun (WGS) entry which is preliminary data.</text>
</comment>
<reference evidence="2" key="2">
    <citation type="journal article" date="2013" name="Mar. Genomics">
        <title>Expression of sulfatases in Rhodopirellula baltica and the diversity of sulfatases in the genus Rhodopirellula.</title>
        <authorList>
            <person name="Wegner C.E."/>
            <person name="Richter-Heitmann T."/>
            <person name="Klindworth A."/>
            <person name="Klockow C."/>
            <person name="Richter M."/>
            <person name="Achstetter T."/>
            <person name="Glockner F.O."/>
            <person name="Harder J."/>
        </authorList>
    </citation>
    <scope>NUCLEOTIDE SEQUENCE [LARGE SCALE GENOMIC DNA]</scope>
    <source>
        <strain evidence="2">6C</strain>
    </source>
</reference>
<dbReference type="AlphaFoldDB" id="M2AXK5"/>
<gene>
    <name evidence="2" type="ORF">RE6C_04521</name>
</gene>
<evidence type="ECO:0000256" key="1">
    <source>
        <dbReference type="SAM" id="MobiDB-lite"/>
    </source>
</evidence>
<feature type="region of interest" description="Disordered" evidence="1">
    <location>
        <begin position="1"/>
        <end position="21"/>
    </location>
</feature>